<dbReference type="InterPro" id="IPR016024">
    <property type="entry name" value="ARM-type_fold"/>
</dbReference>
<dbReference type="PANTHER" id="PTHR46241:SF1">
    <property type="entry name" value="OUTER DYNEIN ARM-DOCKING COMPLEX SUBUNIT 2"/>
    <property type="match status" value="1"/>
</dbReference>
<dbReference type="Gene3D" id="1.25.10.10">
    <property type="entry name" value="Leucine-rich Repeat Variant"/>
    <property type="match status" value="6"/>
</dbReference>
<dbReference type="PROSITE" id="PS50176">
    <property type="entry name" value="ARM_REPEAT"/>
    <property type="match status" value="4"/>
</dbReference>
<organism evidence="2 3">
    <name type="scientific">Cafeteria roenbergensis</name>
    <name type="common">Marine flagellate</name>
    <dbReference type="NCBI Taxonomy" id="33653"/>
    <lineage>
        <taxon>Eukaryota</taxon>
        <taxon>Sar</taxon>
        <taxon>Stramenopiles</taxon>
        <taxon>Bigyra</taxon>
        <taxon>Opalozoa</taxon>
        <taxon>Bicosoecida</taxon>
        <taxon>Cafeteriaceae</taxon>
        <taxon>Cafeteria</taxon>
    </lineage>
</organism>
<dbReference type="InterPro" id="IPR000225">
    <property type="entry name" value="Armadillo"/>
</dbReference>
<feature type="repeat" description="ARM" evidence="1">
    <location>
        <begin position="1824"/>
        <end position="1868"/>
    </location>
</feature>
<dbReference type="SMART" id="SM00185">
    <property type="entry name" value="ARM"/>
    <property type="match status" value="13"/>
</dbReference>
<proteinExistence type="predicted"/>
<name>A0A5A8EC94_CAFRO</name>
<protein>
    <submittedName>
        <fullName evidence="2">Uncharacterized protein</fullName>
    </submittedName>
</protein>
<feature type="repeat" description="ARM" evidence="1">
    <location>
        <begin position="1738"/>
        <end position="1782"/>
    </location>
</feature>
<dbReference type="Proteomes" id="UP000322899">
    <property type="component" value="Unassembled WGS sequence"/>
</dbReference>
<dbReference type="OrthoDB" id="187293at2759"/>
<gene>
    <name evidence="2" type="ORF">FNF27_03440</name>
</gene>
<feature type="repeat" description="ARM" evidence="1">
    <location>
        <begin position="1781"/>
        <end position="1825"/>
    </location>
</feature>
<evidence type="ECO:0000313" key="3">
    <source>
        <dbReference type="Proteomes" id="UP000322899"/>
    </source>
</evidence>
<dbReference type="PANTHER" id="PTHR46241">
    <property type="entry name" value="ARMADILLO REPEAT-CONTAINING PROTEIN 4 ARMC4"/>
    <property type="match status" value="1"/>
</dbReference>
<feature type="repeat" description="ARM" evidence="1">
    <location>
        <begin position="260"/>
        <end position="304"/>
    </location>
</feature>
<sequence>MSTRVSSNIRELVKAVGKHKKFRQLASYSVQCLEKVITPPRVGWERNLAEAFEAGAAEAIFDVLKIHAKDETVMASSTACLAALAGNPKYAPALIERGIVDVMCKAVQEQPNSEIASKMLTLVENAAGSSPEKLLAAGGVDQLTATIELMGGKNPHVTASMLRALEKVSRAPGAPSRMAGRGTIGVMLAATESDSLALQTGAVEASLRCMERLCRDELIASHVRDECEGMQRIATAIEKNRSSDRIAKMGGRALGRLASSNVGDLIRQMDDPGTSDKQRQFVSTLIANLASEEENVEKIIKSGGLPTLLRVLTSENGKSVASAARAVGRIAATDLAQVEESAGLAALVKAYDKHSKSSDVTAAVVDSVNKFIAAGGAVEDVEGHGLLSRVVATLRDEPDFTDHLVGALALIETAMVEGVSVDSLRKLSVAEAVAVAMMVTDTGNESVQLNGCRSLIYLCGTVDGLSEVMAQEGLPEHVMDLVGGSGGKASAPVVKAAMYLVTSMCTEPGHAEAIKAKGGLSVLLPAVASNSTKAEFREVCSELVESINAESEMTRLIDELPKLLTKAQEEKTAAAAKELSVAVQSMNALSVVVSNAEAIATEHTLLRMAESINALAKATALPGQEEAMAALTSLAKSVYQTLATSGVDDAAAVAFESMRDSKLPEAIITATKLHPKLTRLVDVSLGLVESFAQQDPDFITEIGGIEACIAAIRSNPSSLGVANVASSALLQIASTATGAIAVAKNGGTRQLVTTISTAHETPEMAQPIEKMLTILNRVAVTTEGADILRKQDAATIVMDVAGTMKNSAIAAEATKTCLDRLLQTSDVVKAVERLDMATEGGRVDIATLGPVLARIGHMATSSASASAVKASAGGEKVNSTTEMIIDELLKLEVPEEGESDLKRQRREKKVLQCREILPVAIGAVAAFAKASQSLELISSETIGHVGAALERSIAVRECMDVIAAASRSETSAVSIVAASEGKLLGHMVDLLNTAREPEILADAYSAMADLARHESTIGAVKGTGVDVIAGTWLDTNLDDATPATVRSAIDLLASLATTSETAEAMVSRGVLETTKAVVAQFCTDAELLSPEVLGSTASLVAAFARASPEAIAAAGKSSAIRRILRATESSASFLTDPASAGAVLDMIGACAIADPETAAHMAELGAQEIVLAIMSANGSNQRILDTAAGALRAIGTTVDVSVLTKDLEHASTALATAERFGPEMVQSVVQAMQKLGNFMVMDGVVTPENAGKILDCVSEAVGLIAESELASEDDIAYGLGSVARLAAMAPSGTLDTHNAVEVLLDVQELFSDNPKVVQAAVDCFGILTEDAAAVHAMIELGALGEITKLTARHAGDLGLQATLKSAVGRIANYAAEEASSIAASGAQGEEFIVQILDASIGDKSATDTLLTKVAMGEGGSEVLWSMLERYEVGNEVDAETAQAIRMTAGGVEVLWATAQRIEQSIVEGRVQKDLASADRGQVIGTVLQSAVNLRSGISERTTEAEQLVALDRYRQAMILLNGVRFDEAGANAFVKNKGVENLMQLLEVDILTMKPYVPMLTAALAEVIARHPVEAINNIANPTDMHLIMKALTEVPEERSVAMALLSVMSAVITEKGAKDAGVTRDVHSFLSGDFCSRWEADPQVATAVKEVLDLLEPRFSSSEQAAVRVSVDSAVVAISSALAVDVVIQDGETVYVDATTGETVDGRAYEAMKVRLADVAERVSSQSADNMVEVDTSGIRSMVETLRKNKHVANVAQSASKVLSSLSANQANCEAIAAADGIPALIDAFNMAGEEDDLVEHLVLLLARLARNEAFKQPIMDCGGVKMLVSVAGSKKLAELTLQRALGALADLVHDKPTAVAMVMDEGGVKATESAMQRFPKSARLLENAMTLLSNLTHGSEDNMLEIGQTCGDEITKVVWDFAHDKDLAKMALRALGNLANVDENVAMVVQHHSAVDNIKRAVRKNKDDEELISISLEVLGNFAASEVAGDELEGESICMHMHSDAATDTIVECMAANPFSASIQTAGMFALSELVADPVVRAECAIDKIAAVVITALKTHDWDGELIRQAAELVREFPPKGGLDTFVQASGVRMLLQALENHATNDEVLLAVAKTLAVMCAFQKEVPDIHLSFMSLDAPTVLLGVAESKMDHASVVAGMFEALAGMSVVEDAAVSIAEVGMHTVVAAINRHMNRPAVLIHTLRLVDLISLNKVNINEVVNAGGINSLFDVCVEHGPDEDEEQLPPMESLLVIKQAVATLSTISSASSDFASLMMEEGLDEVLKIFISKFDVRTQEEKDIEDAKFAAEEGQAVEEADVPDDDPILGVITSVTIKPEQLADILDKSNYSWHIAKLLEDPIRDEIERAAQKLEARRGKLEIQLAAKKDGAVEAMELLEDEYEQWAIAEQAVGAFMERAQLLEQLARECHGAMNMMGALDGINKSAALQARAKRSAALAKRDEVASDELADVKNSMCVAKLMNVWTKGRCKTFQLLLGDDLENIVWQDASTGAKRGNISLSTISKVVDGPDPVHHRGRKVDKPRCFYLATPSDTALALEPINPRNKKLWITNLRTLFAARNSAVEFTTSEAIEEAARKSGVTKKR</sequence>
<evidence type="ECO:0000256" key="1">
    <source>
        <dbReference type="PROSITE-ProRule" id="PRU00259"/>
    </source>
</evidence>
<dbReference type="SUPFAM" id="SSF48371">
    <property type="entry name" value="ARM repeat"/>
    <property type="match status" value="4"/>
</dbReference>
<dbReference type="InterPro" id="IPR011989">
    <property type="entry name" value="ARM-like"/>
</dbReference>
<evidence type="ECO:0000313" key="2">
    <source>
        <dbReference type="EMBL" id="KAA0175142.1"/>
    </source>
</evidence>
<comment type="caution">
    <text evidence="2">The sequence shown here is derived from an EMBL/GenBank/DDBJ whole genome shotgun (WGS) entry which is preliminary data.</text>
</comment>
<reference evidence="2 3" key="1">
    <citation type="submission" date="2019-07" db="EMBL/GenBank/DDBJ databases">
        <title>Genomes of Cafeteria roenbergensis.</title>
        <authorList>
            <person name="Fischer M.G."/>
            <person name="Hackl T."/>
            <person name="Roman M."/>
        </authorList>
    </citation>
    <scope>NUCLEOTIDE SEQUENCE [LARGE SCALE GENOMIC DNA]</scope>
    <source>
        <strain evidence="2 3">E4-10P</strain>
    </source>
</reference>
<dbReference type="EMBL" id="VLTO01000016">
    <property type="protein sequence ID" value="KAA0175142.1"/>
    <property type="molecule type" value="Genomic_DNA"/>
</dbReference>
<accession>A0A5A8EC94</accession>